<protein>
    <submittedName>
        <fullName evidence="7">Tropomyosin</fullName>
    </submittedName>
</protein>
<reference evidence="7" key="1">
    <citation type="submission" date="2022-11" db="UniProtKB">
        <authorList>
            <consortium name="WormBaseParasite"/>
        </authorList>
    </citation>
    <scope>IDENTIFICATION</scope>
</reference>
<keyword evidence="6" id="KW-1185">Reference proteome</keyword>
<organism evidence="6 7">
    <name type="scientific">Setaria digitata</name>
    <dbReference type="NCBI Taxonomy" id="48799"/>
    <lineage>
        <taxon>Eukaryota</taxon>
        <taxon>Metazoa</taxon>
        <taxon>Ecdysozoa</taxon>
        <taxon>Nematoda</taxon>
        <taxon>Chromadorea</taxon>
        <taxon>Rhabditida</taxon>
        <taxon>Spirurina</taxon>
        <taxon>Spiruromorpha</taxon>
        <taxon>Filarioidea</taxon>
        <taxon>Setariidae</taxon>
        <taxon>Setaria</taxon>
    </lineage>
</organism>
<evidence type="ECO:0000256" key="5">
    <source>
        <dbReference type="SAM" id="MobiDB-lite"/>
    </source>
</evidence>
<dbReference type="Proteomes" id="UP000887581">
    <property type="component" value="Unplaced"/>
</dbReference>
<evidence type="ECO:0000313" key="7">
    <source>
        <dbReference type="WBParaSite" id="sdigi.contig198.g5992.t1"/>
    </source>
</evidence>
<dbReference type="FunFam" id="1.20.5.170:FF:000005">
    <property type="entry name" value="Tropomyosin alpha-1 chain"/>
    <property type="match status" value="1"/>
</dbReference>
<dbReference type="PANTHER" id="PTHR19269">
    <property type="entry name" value="TROPOMYOSIN"/>
    <property type="match status" value="1"/>
</dbReference>
<dbReference type="Gene3D" id="1.20.5.170">
    <property type="match status" value="4"/>
</dbReference>
<accession>A0A915PIQ8</accession>
<evidence type="ECO:0000256" key="4">
    <source>
        <dbReference type="SAM" id="Coils"/>
    </source>
</evidence>
<evidence type="ECO:0000256" key="1">
    <source>
        <dbReference type="ARBA" id="ARBA00009036"/>
    </source>
</evidence>
<sequence>MRHAEAEVAALNRRIVLVEEDLERTEDRLKSATEKLEEASKAADEAERGSNKTEFSPVRYEESKFPNRRKGLCRIRIYRDYCVFFRAEAEVAALNRRMTLLEEELERAEERLKIATDKLEEATHTADESERARKSMETRSQQDEERANILEVQVDEAKVIAEEADRKYEEVMKPLLSIDDGNQINTSAALCINSQLNFIFACLLEIARKALENRIDVDHDRCGELEHKLREAQSLLAETENKSDEFEIQRMKRKLSKENDEMKKIMHATIVRKVMENRSFQDEERANTVESQLKEAQMLAEEADRKYDEVARKLAMVEADLERAEERAEAGEKLVFDKSDQRGDSGGKMRSAVSNVLAFKPAVEKIALNPVKLQLSKWCRGFLESKWFITVNSKIVELEEELRVVGNNLKSLEVSEEKALQREDSYEEQIRTVSARLKEAETRAEFAERSVQKLQKEVDRLEDELLIEKERVRNLTEEIEQTVQEIQTS</sequence>
<evidence type="ECO:0000256" key="2">
    <source>
        <dbReference type="ARBA" id="ARBA00023054"/>
    </source>
</evidence>
<name>A0A915PIQ8_9BILA</name>
<dbReference type="PRINTS" id="PR00194">
    <property type="entry name" value="TROPOMYOSIN"/>
</dbReference>
<feature type="coiled-coil region" evidence="4">
    <location>
        <begin position="395"/>
        <end position="485"/>
    </location>
</feature>
<comment type="similarity">
    <text evidence="1 3">Belongs to the tropomyosin family.</text>
</comment>
<dbReference type="SUPFAM" id="SSF57997">
    <property type="entry name" value="Tropomyosin"/>
    <property type="match status" value="4"/>
</dbReference>
<dbReference type="PROSITE" id="PS00326">
    <property type="entry name" value="TROPOMYOSIN"/>
    <property type="match status" value="1"/>
</dbReference>
<dbReference type="Pfam" id="PF00261">
    <property type="entry name" value="Tropomyosin"/>
    <property type="match status" value="4"/>
</dbReference>
<feature type="compositionally biased region" description="Basic and acidic residues" evidence="5">
    <location>
        <begin position="33"/>
        <end position="51"/>
    </location>
</feature>
<feature type="region of interest" description="Disordered" evidence="5">
    <location>
        <begin position="117"/>
        <end position="145"/>
    </location>
</feature>
<dbReference type="AlphaFoldDB" id="A0A915PIQ8"/>
<feature type="region of interest" description="Disordered" evidence="5">
    <location>
        <begin position="33"/>
        <end position="61"/>
    </location>
</feature>
<evidence type="ECO:0000313" key="6">
    <source>
        <dbReference type="Proteomes" id="UP000887581"/>
    </source>
</evidence>
<dbReference type="InterPro" id="IPR000533">
    <property type="entry name" value="Tropomyosin"/>
</dbReference>
<dbReference type="WBParaSite" id="sdigi.contig198.g5992.t1">
    <property type="protein sequence ID" value="sdigi.contig198.g5992.t1"/>
    <property type="gene ID" value="sdigi.contig198.g5992"/>
</dbReference>
<proteinExistence type="inferred from homology"/>
<feature type="coiled-coil region" evidence="4">
    <location>
        <begin position="222"/>
        <end position="334"/>
    </location>
</feature>
<evidence type="ECO:0000256" key="3">
    <source>
        <dbReference type="RuleBase" id="RU004515"/>
    </source>
</evidence>
<keyword evidence="2 4" id="KW-0175">Coiled coil</keyword>